<keyword evidence="9" id="KW-1185">Reference proteome</keyword>
<gene>
    <name evidence="8" type="ORF">ELS83_16640</name>
</gene>
<dbReference type="EC" id="1.15.1.1" evidence="2 5"/>
<comment type="similarity">
    <text evidence="1 5">Belongs to the iron/manganese superoxide dismutase family.</text>
</comment>
<dbReference type="PANTHER" id="PTHR42769">
    <property type="entry name" value="SUPEROXIDE DISMUTASE"/>
    <property type="match status" value="1"/>
</dbReference>
<accession>A0ABX1WZZ7</accession>
<evidence type="ECO:0000256" key="3">
    <source>
        <dbReference type="ARBA" id="ARBA00022723"/>
    </source>
</evidence>
<dbReference type="InterPro" id="IPR019833">
    <property type="entry name" value="Mn/Fe_SOD_BS"/>
</dbReference>
<dbReference type="EMBL" id="RZNH01000034">
    <property type="protein sequence ID" value="NOU61433.1"/>
    <property type="molecule type" value="Genomic_DNA"/>
</dbReference>
<evidence type="ECO:0000313" key="9">
    <source>
        <dbReference type="Proteomes" id="UP000732105"/>
    </source>
</evidence>
<organism evidence="8 9">
    <name type="scientific">Marinifilum caeruleilacunae</name>
    <dbReference type="NCBI Taxonomy" id="2499076"/>
    <lineage>
        <taxon>Bacteria</taxon>
        <taxon>Pseudomonadati</taxon>
        <taxon>Bacteroidota</taxon>
        <taxon>Bacteroidia</taxon>
        <taxon>Marinilabiliales</taxon>
        <taxon>Marinifilaceae</taxon>
    </lineage>
</organism>
<evidence type="ECO:0000256" key="2">
    <source>
        <dbReference type="ARBA" id="ARBA00012682"/>
    </source>
</evidence>
<comment type="caution">
    <text evidence="8">The sequence shown here is derived from an EMBL/GenBank/DDBJ whole genome shotgun (WGS) entry which is preliminary data.</text>
</comment>
<proteinExistence type="inferred from homology"/>
<evidence type="ECO:0000313" key="8">
    <source>
        <dbReference type="EMBL" id="NOU61433.1"/>
    </source>
</evidence>
<evidence type="ECO:0000259" key="7">
    <source>
        <dbReference type="Pfam" id="PF02777"/>
    </source>
</evidence>
<evidence type="ECO:0000256" key="1">
    <source>
        <dbReference type="ARBA" id="ARBA00008714"/>
    </source>
</evidence>
<dbReference type="RefSeq" id="WP_171596696.1">
    <property type="nucleotide sequence ID" value="NZ_RZNH01000034.1"/>
</dbReference>
<dbReference type="InterPro" id="IPR036324">
    <property type="entry name" value="Mn/Fe_SOD_N_sf"/>
</dbReference>
<comment type="function">
    <text evidence="5">Destroys radicals which are normally produced within the cells and which are toxic to biological systems.</text>
</comment>
<dbReference type="SUPFAM" id="SSF54719">
    <property type="entry name" value="Fe,Mn superoxide dismutase (SOD), C-terminal domain"/>
    <property type="match status" value="1"/>
</dbReference>
<dbReference type="PRINTS" id="PR01703">
    <property type="entry name" value="MNSODISMTASE"/>
</dbReference>
<dbReference type="PROSITE" id="PS00088">
    <property type="entry name" value="SOD_MN"/>
    <property type="match status" value="1"/>
</dbReference>
<dbReference type="InterPro" id="IPR036314">
    <property type="entry name" value="SOD_C_sf"/>
</dbReference>
<feature type="domain" description="Manganese/iron superoxide dismutase C-terminal" evidence="7">
    <location>
        <begin position="89"/>
        <end position="190"/>
    </location>
</feature>
<dbReference type="Pfam" id="PF00081">
    <property type="entry name" value="Sod_Fe_N"/>
    <property type="match status" value="1"/>
</dbReference>
<dbReference type="Pfam" id="PF02777">
    <property type="entry name" value="Sod_Fe_C"/>
    <property type="match status" value="1"/>
</dbReference>
<protein>
    <recommendedName>
        <fullName evidence="2 5">Superoxide dismutase</fullName>
        <ecNumber evidence="2 5">1.15.1.1</ecNumber>
    </recommendedName>
</protein>
<evidence type="ECO:0000256" key="4">
    <source>
        <dbReference type="ARBA" id="ARBA00023002"/>
    </source>
</evidence>
<evidence type="ECO:0000256" key="5">
    <source>
        <dbReference type="RuleBase" id="RU000414"/>
    </source>
</evidence>
<comment type="catalytic activity">
    <reaction evidence="5">
        <text>2 superoxide + 2 H(+) = H2O2 + O2</text>
        <dbReference type="Rhea" id="RHEA:20696"/>
        <dbReference type="ChEBI" id="CHEBI:15378"/>
        <dbReference type="ChEBI" id="CHEBI:15379"/>
        <dbReference type="ChEBI" id="CHEBI:16240"/>
        <dbReference type="ChEBI" id="CHEBI:18421"/>
        <dbReference type="EC" id="1.15.1.1"/>
    </reaction>
</comment>
<evidence type="ECO:0000259" key="6">
    <source>
        <dbReference type="Pfam" id="PF00081"/>
    </source>
</evidence>
<dbReference type="Gene3D" id="3.55.40.20">
    <property type="entry name" value="Iron/manganese superoxide dismutase, C-terminal domain"/>
    <property type="match status" value="1"/>
</dbReference>
<feature type="domain" description="Manganese/iron superoxide dismutase N-terminal" evidence="6">
    <location>
        <begin position="2"/>
        <end position="81"/>
    </location>
</feature>
<dbReference type="InterPro" id="IPR001189">
    <property type="entry name" value="Mn/Fe_SOD"/>
</dbReference>
<dbReference type="Proteomes" id="UP000732105">
    <property type="component" value="Unassembled WGS sequence"/>
</dbReference>
<dbReference type="PANTHER" id="PTHR42769:SF3">
    <property type="entry name" value="SUPEROXIDE DISMUTASE [FE] 2, CHLOROPLASTIC"/>
    <property type="match status" value="1"/>
</dbReference>
<dbReference type="SUPFAM" id="SSF46609">
    <property type="entry name" value="Fe,Mn superoxide dismutase (SOD), N-terminal domain"/>
    <property type="match status" value="1"/>
</dbReference>
<dbReference type="InterPro" id="IPR019832">
    <property type="entry name" value="Mn/Fe_SOD_C"/>
</dbReference>
<keyword evidence="4 5" id="KW-0560">Oxidoreductase</keyword>
<dbReference type="Gene3D" id="1.10.287.990">
    <property type="entry name" value="Fe,Mn superoxide dismutase (SOD) domain"/>
    <property type="match status" value="1"/>
</dbReference>
<keyword evidence="3 5" id="KW-0479">Metal-binding</keyword>
<name>A0ABX1WZZ7_9BACT</name>
<reference evidence="8 9" key="1">
    <citation type="submission" date="2018-12" db="EMBL/GenBank/DDBJ databases">
        <title>Marinifilum JC070 sp. nov., a marine bacterium isolated from Yongle Blue Hole in the South China Sea.</title>
        <authorList>
            <person name="Fu T."/>
        </authorList>
    </citation>
    <scope>NUCLEOTIDE SEQUENCE [LARGE SCALE GENOMIC DNA]</scope>
    <source>
        <strain evidence="8 9">JC070</strain>
    </source>
</reference>
<sequence length="199" mass="22659">MEHKLPTLSYELGGLEPYITKSTLEFHYGKHHQAYVTNLNNLIKGTAFEEASLEDIVKHSEGGIFNNGAQVYNHTFYFEAFKANGGGEPKGKLLEAIQLAFESFENFKAEFTKAGATLFGSGWVWLVVDAAGKLSIMQKKNAGNPLRDGYKPILTMDVWEHAYYLDTQNARPKYIENFWQLIDWDLIEKRFEVSRPKIG</sequence>
<dbReference type="InterPro" id="IPR019831">
    <property type="entry name" value="Mn/Fe_SOD_N"/>
</dbReference>
<dbReference type="PIRSF" id="PIRSF000349">
    <property type="entry name" value="SODismutase"/>
    <property type="match status" value="1"/>
</dbReference>